<evidence type="ECO:0000256" key="4">
    <source>
        <dbReference type="ARBA" id="ARBA00022679"/>
    </source>
</evidence>
<dbReference type="Pfam" id="PF01966">
    <property type="entry name" value="HD"/>
    <property type="match status" value="1"/>
</dbReference>
<dbReference type="SMART" id="SM00471">
    <property type="entry name" value="HDc"/>
    <property type="match status" value="1"/>
</dbReference>
<dbReference type="InterPro" id="IPR014729">
    <property type="entry name" value="Rossmann-like_a/b/a_fold"/>
</dbReference>
<evidence type="ECO:0000256" key="15">
    <source>
        <dbReference type="SAM" id="MobiDB-lite"/>
    </source>
</evidence>
<evidence type="ECO:0000256" key="2">
    <source>
        <dbReference type="ARBA" id="ARBA00005019"/>
    </source>
</evidence>
<evidence type="ECO:0000256" key="7">
    <source>
        <dbReference type="ARBA" id="ARBA00022741"/>
    </source>
</evidence>
<organism evidence="17 18">
    <name type="scientific">Shuttleworthella satelles DSM 14600</name>
    <dbReference type="NCBI Taxonomy" id="626523"/>
    <lineage>
        <taxon>Bacteria</taxon>
        <taxon>Bacillati</taxon>
        <taxon>Bacillota</taxon>
        <taxon>Clostridia</taxon>
        <taxon>Lachnospirales</taxon>
        <taxon>Lachnospiraceae</taxon>
        <taxon>Shuttleworthella</taxon>
    </lineage>
</organism>
<evidence type="ECO:0000259" key="16">
    <source>
        <dbReference type="PROSITE" id="PS51831"/>
    </source>
</evidence>
<dbReference type="GO" id="GO:0004515">
    <property type="term" value="F:nicotinate-nucleotide adenylyltransferase activity"/>
    <property type="evidence" value="ECO:0007669"/>
    <property type="project" value="UniProtKB-UniRule"/>
</dbReference>
<dbReference type="RefSeq" id="WP_006906179.1">
    <property type="nucleotide sequence ID" value="NZ_GG665866.1"/>
</dbReference>
<dbReference type="HOGENOM" id="CLU_050191_0_0_9"/>
<evidence type="ECO:0000313" key="17">
    <source>
        <dbReference type="EMBL" id="EEP28361.1"/>
    </source>
</evidence>
<dbReference type="InterPro" id="IPR005249">
    <property type="entry name" value="YqeK"/>
</dbReference>
<gene>
    <name evidence="14 17" type="primary">nadD</name>
    <name evidence="17" type="ORF">GCWU000342_01169</name>
</gene>
<keyword evidence="3 14" id="KW-0662">Pyridine nucleotide biosynthesis</keyword>
<dbReference type="InterPro" id="IPR004821">
    <property type="entry name" value="Cyt_trans-like"/>
</dbReference>
<keyword evidence="11 14" id="KW-0520">NAD</keyword>
<evidence type="ECO:0000256" key="8">
    <source>
        <dbReference type="ARBA" id="ARBA00022801"/>
    </source>
</evidence>
<dbReference type="InterPro" id="IPR006674">
    <property type="entry name" value="HD_domain"/>
</dbReference>
<accession>C4GB68</accession>
<dbReference type="GO" id="GO:0009435">
    <property type="term" value="P:NAD+ biosynthetic process"/>
    <property type="evidence" value="ECO:0007669"/>
    <property type="project" value="UniProtKB-UniRule"/>
</dbReference>
<dbReference type="HAMAP" id="MF_00244">
    <property type="entry name" value="NaMN_adenylyltr"/>
    <property type="match status" value="1"/>
</dbReference>
<name>C4GB68_9FIRM</name>
<dbReference type="GO" id="GO:0005524">
    <property type="term" value="F:ATP binding"/>
    <property type="evidence" value="ECO:0007669"/>
    <property type="project" value="UniProtKB-KW"/>
</dbReference>
<dbReference type="CDD" id="cd02165">
    <property type="entry name" value="NMNAT"/>
    <property type="match status" value="1"/>
</dbReference>
<evidence type="ECO:0000313" key="18">
    <source>
        <dbReference type="Proteomes" id="UP000003494"/>
    </source>
</evidence>
<dbReference type="AlphaFoldDB" id="C4GB68"/>
<dbReference type="UniPathway" id="UPA00253">
    <property type="reaction ID" value="UER00332"/>
</dbReference>
<keyword evidence="18" id="KW-1185">Reference proteome</keyword>
<comment type="similarity">
    <text evidence="14">Belongs to the NadD family.</text>
</comment>
<keyword evidence="4 14" id="KW-0808">Transferase</keyword>
<dbReference type="NCBIfam" id="TIGR00488">
    <property type="entry name" value="bis(5'-nucleosyl)-tetraphosphatase (symmetrical) YqeK"/>
    <property type="match status" value="1"/>
</dbReference>
<comment type="catalytic activity">
    <reaction evidence="13">
        <text>P(1),P(4)-bis(5'-adenosyl) tetraphosphate + H2O = 2 ADP + 2 H(+)</text>
        <dbReference type="Rhea" id="RHEA:24252"/>
        <dbReference type="ChEBI" id="CHEBI:15377"/>
        <dbReference type="ChEBI" id="CHEBI:15378"/>
        <dbReference type="ChEBI" id="CHEBI:58141"/>
        <dbReference type="ChEBI" id="CHEBI:456216"/>
        <dbReference type="EC" id="3.6.1.41"/>
    </reaction>
</comment>
<keyword evidence="7 14" id="KW-0547">Nucleotide-binding</keyword>
<evidence type="ECO:0000256" key="3">
    <source>
        <dbReference type="ARBA" id="ARBA00022642"/>
    </source>
</evidence>
<proteinExistence type="inferred from homology"/>
<comment type="function">
    <text evidence="1 14">Catalyzes the reversible adenylation of nicotinate mononucleotide (NaMN) to nicotinic acid adenine dinucleotide (NaAD).</text>
</comment>
<feature type="region of interest" description="Disordered" evidence="15">
    <location>
        <begin position="160"/>
        <end position="205"/>
    </location>
</feature>
<dbReference type="CDD" id="cd00077">
    <property type="entry name" value="HDc"/>
    <property type="match status" value="1"/>
</dbReference>
<feature type="domain" description="HD" evidence="16">
    <location>
        <begin position="305"/>
        <end position="420"/>
    </location>
</feature>
<evidence type="ECO:0000256" key="13">
    <source>
        <dbReference type="ARBA" id="ARBA00049417"/>
    </source>
</evidence>
<dbReference type="eggNOG" id="COG1057">
    <property type="taxonomic scope" value="Bacteria"/>
</dbReference>
<feature type="compositionally biased region" description="Polar residues" evidence="15">
    <location>
        <begin position="171"/>
        <end position="183"/>
    </location>
</feature>
<evidence type="ECO:0000256" key="11">
    <source>
        <dbReference type="ARBA" id="ARBA00023027"/>
    </source>
</evidence>
<keyword evidence="10" id="KW-0408">Iron</keyword>
<dbReference type="InterPro" id="IPR003607">
    <property type="entry name" value="HD/PDEase_dom"/>
</dbReference>
<dbReference type="PANTHER" id="PTHR39321:SF3">
    <property type="entry name" value="PHOSPHOPANTETHEINE ADENYLYLTRANSFERASE"/>
    <property type="match status" value="1"/>
</dbReference>
<comment type="pathway">
    <text evidence="2 14">Cofactor biosynthesis; NAD(+) biosynthesis; deamido-NAD(+) from nicotinate D-ribonucleotide: step 1/1.</text>
</comment>
<feature type="compositionally biased region" description="Polar residues" evidence="15">
    <location>
        <begin position="196"/>
        <end position="205"/>
    </location>
</feature>
<dbReference type="GO" id="GO:0008803">
    <property type="term" value="F:bis(5'-nucleosyl)-tetraphosphatase (symmetrical) activity"/>
    <property type="evidence" value="ECO:0007669"/>
    <property type="project" value="UniProtKB-EC"/>
</dbReference>
<dbReference type="SUPFAM" id="SSF52374">
    <property type="entry name" value="Nucleotidylyl transferase"/>
    <property type="match status" value="1"/>
</dbReference>
<dbReference type="InterPro" id="IPR005248">
    <property type="entry name" value="NadD/NMNAT"/>
</dbReference>
<dbReference type="EMBL" id="ACIP02000002">
    <property type="protein sequence ID" value="EEP28361.1"/>
    <property type="molecule type" value="Genomic_DNA"/>
</dbReference>
<dbReference type="PANTHER" id="PTHR39321">
    <property type="entry name" value="NICOTINATE-NUCLEOTIDE ADENYLYLTRANSFERASE-RELATED"/>
    <property type="match status" value="1"/>
</dbReference>
<dbReference type="Pfam" id="PF01467">
    <property type="entry name" value="CTP_transf_like"/>
    <property type="match status" value="1"/>
</dbReference>
<comment type="caution">
    <text evidence="17">The sequence shown here is derived from an EMBL/GenBank/DDBJ whole genome shotgun (WGS) entry which is preliminary data.</text>
</comment>
<dbReference type="NCBIfam" id="TIGR00482">
    <property type="entry name" value="nicotinate (nicotinamide) nucleotide adenylyltransferase"/>
    <property type="match status" value="1"/>
</dbReference>
<dbReference type="NCBIfam" id="TIGR00125">
    <property type="entry name" value="cyt_tran_rel"/>
    <property type="match status" value="1"/>
</dbReference>
<keyword evidence="8" id="KW-0378">Hydrolase</keyword>
<evidence type="ECO:0000256" key="12">
    <source>
        <dbReference type="ARBA" id="ARBA00048721"/>
    </source>
</evidence>
<keyword evidence="9 14" id="KW-0067">ATP-binding</keyword>
<evidence type="ECO:0000256" key="14">
    <source>
        <dbReference type="HAMAP-Rule" id="MF_00244"/>
    </source>
</evidence>
<keyword evidence="6" id="KW-0479">Metal-binding</keyword>
<dbReference type="GO" id="GO:0046872">
    <property type="term" value="F:metal ion binding"/>
    <property type="evidence" value="ECO:0007669"/>
    <property type="project" value="UniProtKB-KW"/>
</dbReference>
<evidence type="ECO:0000256" key="6">
    <source>
        <dbReference type="ARBA" id="ARBA00022723"/>
    </source>
</evidence>
<dbReference type="Proteomes" id="UP000003494">
    <property type="component" value="Unassembled WGS sequence"/>
</dbReference>
<dbReference type="EC" id="2.7.7.18" evidence="14"/>
<evidence type="ECO:0000256" key="1">
    <source>
        <dbReference type="ARBA" id="ARBA00002324"/>
    </source>
</evidence>
<reference evidence="17" key="1">
    <citation type="submission" date="2009-04" db="EMBL/GenBank/DDBJ databases">
        <authorList>
            <person name="Weinstock G."/>
            <person name="Sodergren E."/>
            <person name="Clifton S."/>
            <person name="Fulton L."/>
            <person name="Fulton B."/>
            <person name="Courtney L."/>
            <person name="Fronick C."/>
            <person name="Harrison M."/>
            <person name="Strong C."/>
            <person name="Farmer C."/>
            <person name="Delahaunty K."/>
            <person name="Markovic C."/>
            <person name="Hall O."/>
            <person name="Minx P."/>
            <person name="Tomlinson C."/>
            <person name="Mitreva M."/>
            <person name="Nelson J."/>
            <person name="Hou S."/>
            <person name="Wollam A."/>
            <person name="Pepin K.H."/>
            <person name="Johnson M."/>
            <person name="Bhonagiri V."/>
            <person name="Nash W.E."/>
            <person name="Warren W."/>
            <person name="Chinwalla A."/>
            <person name="Mardis E.R."/>
            <person name="Wilson R.K."/>
        </authorList>
    </citation>
    <scope>NUCLEOTIDE SEQUENCE [LARGE SCALE GENOMIC DNA]</scope>
    <source>
        <strain evidence="17">DSM 14600</strain>
    </source>
</reference>
<keyword evidence="5 14" id="KW-0548">Nucleotidyltransferase</keyword>
<dbReference type="PROSITE" id="PS51831">
    <property type="entry name" value="HD"/>
    <property type="match status" value="1"/>
</dbReference>
<evidence type="ECO:0000256" key="5">
    <source>
        <dbReference type="ARBA" id="ARBA00022695"/>
    </source>
</evidence>
<dbReference type="STRING" id="626523.GCWU000342_01169"/>
<comment type="catalytic activity">
    <reaction evidence="12 14">
        <text>nicotinate beta-D-ribonucleotide + ATP + H(+) = deamido-NAD(+) + diphosphate</text>
        <dbReference type="Rhea" id="RHEA:22860"/>
        <dbReference type="ChEBI" id="CHEBI:15378"/>
        <dbReference type="ChEBI" id="CHEBI:30616"/>
        <dbReference type="ChEBI" id="CHEBI:33019"/>
        <dbReference type="ChEBI" id="CHEBI:57502"/>
        <dbReference type="ChEBI" id="CHEBI:58437"/>
        <dbReference type="EC" id="2.7.7.18"/>
    </reaction>
</comment>
<dbReference type="Gene3D" id="3.40.50.620">
    <property type="entry name" value="HUPs"/>
    <property type="match status" value="2"/>
</dbReference>
<dbReference type="Gene3D" id="1.10.3210.10">
    <property type="entry name" value="Hypothetical protein af1432"/>
    <property type="match status" value="1"/>
</dbReference>
<dbReference type="SUPFAM" id="SSF109604">
    <property type="entry name" value="HD-domain/PDEase-like"/>
    <property type="match status" value="1"/>
</dbReference>
<protein>
    <recommendedName>
        <fullName evidence="14">Probable nicotinate-nucleotide adenylyltransferase</fullName>
        <ecNumber evidence="14">2.7.7.18</ecNumber>
    </recommendedName>
    <alternativeName>
        <fullName evidence="14">Deamido-NAD(+) diphosphorylase</fullName>
    </alternativeName>
    <alternativeName>
        <fullName evidence="14">Deamido-NAD(+) pyrophosphorylase</fullName>
    </alternativeName>
    <alternativeName>
        <fullName evidence="14">Nicotinate mononucleotide adenylyltransferase</fullName>
        <shortName evidence="14">NaMN adenylyltransferase</shortName>
    </alternativeName>
</protein>
<dbReference type="eggNOG" id="COG1713">
    <property type="taxonomic scope" value="Bacteria"/>
</dbReference>
<evidence type="ECO:0000256" key="9">
    <source>
        <dbReference type="ARBA" id="ARBA00022840"/>
    </source>
</evidence>
<evidence type="ECO:0000256" key="10">
    <source>
        <dbReference type="ARBA" id="ARBA00023004"/>
    </source>
</evidence>
<sequence>MTRRIGIMGGTFNPIHNGHLNIIRQAREQFGLDEVWLMPTGESPHKGITDSLGRYDRLHMCQLAVQGMRGVKVSDLEIRRSGKSYTYLSLKELRQRFSDDSFYYIIGEDSLDLFFSWVHPERICAMATILIACRSPEETLHAITVSQQISRDQAAALTRRVEKETGAATGAQDSFAGTKSQAGLSHGAGPAKAPKSSKTGKIQSRSLQVESFQVEESRLRRKDLQEKIKRLSDTYQGSFHILDCGQMDISSTQIRRMVAEKEDISAYTPSKVVDYIRTHALYQNVTGYDIVAIEKSLQGLLSPHRYVHTLGVMHTACALSMAHSYPMTRAQIAGLLHDCAKYLSNDQLIEIAKKRGLLISPGEEKAPQLLHAKVGALFAEEIYGVQDPAVLRAIRLHTTGSPAMGLLDKIIFVADYIEPGRDRAPHLSDIRQLAFYDLDLAVTLILEDTIAFLEASGAEIDVSSRQTLDSYRDIIQTRRFQS</sequence>